<evidence type="ECO:0000259" key="1">
    <source>
        <dbReference type="Pfam" id="PF13191"/>
    </source>
</evidence>
<dbReference type="SUPFAM" id="SSF52540">
    <property type="entry name" value="P-loop containing nucleoside triphosphate hydrolases"/>
    <property type="match status" value="1"/>
</dbReference>
<proteinExistence type="predicted"/>
<dbReference type="Pfam" id="PF13191">
    <property type="entry name" value="AAA_16"/>
    <property type="match status" value="1"/>
</dbReference>
<gene>
    <name evidence="2" type="ORF">FDP22_12145</name>
</gene>
<dbReference type="AlphaFoldDB" id="A0A5B8FXY4"/>
<dbReference type="GO" id="GO:0005524">
    <property type="term" value="F:ATP binding"/>
    <property type="evidence" value="ECO:0007669"/>
    <property type="project" value="UniProtKB-KW"/>
</dbReference>
<keyword evidence="2" id="KW-0067">ATP-binding</keyword>
<sequence>MSTISASEAFEKQSEFGRKLSQVLSPSRPLHSEEFLRGRQQQLDGIRKALFQPGRHVLIHGFRGVGKSSLAQTAAYVISGKTDPIIVGCDESSTLESVIKDILSEACNTDPSIRSKIIEKKIGFANKILSAERSEKVEQGRLDDPTSINECVSIIRHLGTILGDSPVIVIDEFDLITNHDEQINFTNFVKQISDRHIDAKFIFCGIGESVDAIMAAHASSDRYFHTVGLERLPFEARDEIVSHAAETLGLEVDRDTMIRIARISDGFPHYIHFISEKLFWIIFESEGANTPISKLFERAMSQAAESMEMKLRAPYERATQKYSDEYAEILWAAADGHELKRSSANIFKSYEKIMRNLDKNPISRERFNSRMNSLKKESHGCILTGSRQGWYEFTEKMIRGYVRLKAEQAGIELEADHPTARPKGGYAF</sequence>
<dbReference type="RefSeq" id="WP_138578952.1">
    <property type="nucleotide sequence ID" value="NZ_CP040818.1"/>
</dbReference>
<dbReference type="KEGG" id="ppru:FDP22_12145"/>
<keyword evidence="3" id="KW-1185">Reference proteome</keyword>
<keyword evidence="2" id="KW-0547">Nucleotide-binding</keyword>
<dbReference type="InterPro" id="IPR041664">
    <property type="entry name" value="AAA_16"/>
</dbReference>
<accession>A0A5B8FXY4</accession>
<dbReference type="Gene3D" id="3.40.50.300">
    <property type="entry name" value="P-loop containing nucleotide triphosphate hydrolases"/>
    <property type="match status" value="1"/>
</dbReference>
<protein>
    <submittedName>
        <fullName evidence="2">ATP-binding protein</fullName>
    </submittedName>
</protein>
<feature type="domain" description="Orc1-like AAA ATPase" evidence="1">
    <location>
        <begin position="36"/>
        <end position="190"/>
    </location>
</feature>
<dbReference type="InterPro" id="IPR027417">
    <property type="entry name" value="P-loop_NTPase"/>
</dbReference>
<reference evidence="2 3" key="1">
    <citation type="submission" date="2019-06" db="EMBL/GenBank/DDBJ databases">
        <title>Genome sequence of Rhodobacteraceae bacterium D4M1.</title>
        <authorList>
            <person name="Cao J."/>
        </authorList>
    </citation>
    <scope>NUCLEOTIDE SEQUENCE [LARGE SCALE GENOMIC DNA]</scope>
    <source>
        <strain evidence="2 3">D4M1</strain>
    </source>
</reference>
<dbReference type="PANTHER" id="PTHR34301:SF8">
    <property type="entry name" value="ATPASE DOMAIN-CONTAINING PROTEIN"/>
    <property type="match status" value="1"/>
</dbReference>
<dbReference type="PANTHER" id="PTHR34301">
    <property type="entry name" value="DNA-BINDING PROTEIN-RELATED"/>
    <property type="match status" value="1"/>
</dbReference>
<dbReference type="EMBL" id="CP040818">
    <property type="protein sequence ID" value="QDL92464.1"/>
    <property type="molecule type" value="Genomic_DNA"/>
</dbReference>
<dbReference type="OrthoDB" id="7209686at2"/>
<evidence type="ECO:0000313" key="2">
    <source>
        <dbReference type="EMBL" id="QDL92464.1"/>
    </source>
</evidence>
<name>A0A5B8FXY4_9RHOB</name>
<dbReference type="Proteomes" id="UP000305888">
    <property type="component" value="Chromosome"/>
</dbReference>
<organism evidence="2 3">
    <name type="scientific">Paroceanicella profunda</name>
    <dbReference type="NCBI Taxonomy" id="2579971"/>
    <lineage>
        <taxon>Bacteria</taxon>
        <taxon>Pseudomonadati</taxon>
        <taxon>Pseudomonadota</taxon>
        <taxon>Alphaproteobacteria</taxon>
        <taxon>Rhodobacterales</taxon>
        <taxon>Paracoccaceae</taxon>
        <taxon>Paroceanicella</taxon>
    </lineage>
</organism>
<evidence type="ECO:0000313" key="3">
    <source>
        <dbReference type="Proteomes" id="UP000305888"/>
    </source>
</evidence>